<feature type="domain" description="SHSP" evidence="5">
    <location>
        <begin position="56"/>
        <end position="167"/>
    </location>
</feature>
<evidence type="ECO:0000256" key="1">
    <source>
        <dbReference type="PROSITE-ProRule" id="PRU00285"/>
    </source>
</evidence>
<dbReference type="InterPro" id="IPR002068">
    <property type="entry name" value="A-crystallin/Hsp20_dom"/>
</dbReference>
<dbReference type="GO" id="GO:0005634">
    <property type="term" value="C:nucleus"/>
    <property type="evidence" value="ECO:0007669"/>
    <property type="project" value="TreeGrafter"/>
</dbReference>
<feature type="compositionally biased region" description="Basic and acidic residues" evidence="3">
    <location>
        <begin position="328"/>
        <end position="372"/>
    </location>
</feature>
<keyword evidence="4" id="KW-1133">Transmembrane helix</keyword>
<dbReference type="GO" id="GO:0009408">
    <property type="term" value="P:response to heat"/>
    <property type="evidence" value="ECO:0007669"/>
    <property type="project" value="TreeGrafter"/>
</dbReference>
<feature type="compositionally biased region" description="Basic residues" evidence="3">
    <location>
        <begin position="411"/>
        <end position="425"/>
    </location>
</feature>
<evidence type="ECO:0000313" key="6">
    <source>
        <dbReference type="Proteomes" id="UP000035681"/>
    </source>
</evidence>
<organism evidence="6 7">
    <name type="scientific">Strongyloides stercoralis</name>
    <name type="common">Threadworm</name>
    <dbReference type="NCBI Taxonomy" id="6248"/>
    <lineage>
        <taxon>Eukaryota</taxon>
        <taxon>Metazoa</taxon>
        <taxon>Ecdysozoa</taxon>
        <taxon>Nematoda</taxon>
        <taxon>Chromadorea</taxon>
        <taxon>Rhabditida</taxon>
        <taxon>Tylenchina</taxon>
        <taxon>Panagrolaimomorpha</taxon>
        <taxon>Strongyloidoidea</taxon>
        <taxon>Strongyloididae</taxon>
        <taxon>Strongyloides</taxon>
    </lineage>
</organism>
<feature type="compositionally biased region" description="Polar residues" evidence="3">
    <location>
        <begin position="426"/>
        <end position="435"/>
    </location>
</feature>
<dbReference type="SUPFAM" id="SSF49764">
    <property type="entry name" value="HSP20-like chaperones"/>
    <property type="match status" value="1"/>
</dbReference>
<dbReference type="CDD" id="cd06526">
    <property type="entry name" value="metazoan_ACD"/>
    <property type="match status" value="1"/>
</dbReference>
<evidence type="ECO:0000256" key="3">
    <source>
        <dbReference type="SAM" id="MobiDB-lite"/>
    </source>
</evidence>
<protein>
    <recommendedName>
        <fullName evidence="5">SHSP domain-containing protein</fullName>
    </recommendedName>
</protein>
<dbReference type="PANTHER" id="PTHR45640">
    <property type="entry name" value="HEAT SHOCK PROTEIN HSP-12.2-RELATED"/>
    <property type="match status" value="1"/>
</dbReference>
<evidence type="ECO:0000256" key="4">
    <source>
        <dbReference type="SAM" id="Phobius"/>
    </source>
</evidence>
<feature type="region of interest" description="Disordered" evidence="3">
    <location>
        <begin position="192"/>
        <end position="269"/>
    </location>
</feature>
<feature type="compositionally biased region" description="Polar residues" evidence="3">
    <location>
        <begin position="308"/>
        <end position="326"/>
    </location>
</feature>
<comment type="similarity">
    <text evidence="1 2">Belongs to the small heat shock protein (HSP20) family.</text>
</comment>
<feature type="transmembrane region" description="Helical" evidence="4">
    <location>
        <begin position="156"/>
        <end position="181"/>
    </location>
</feature>
<evidence type="ECO:0000256" key="2">
    <source>
        <dbReference type="RuleBase" id="RU003616"/>
    </source>
</evidence>
<dbReference type="PROSITE" id="PS01031">
    <property type="entry name" value="SHSP"/>
    <property type="match status" value="1"/>
</dbReference>
<dbReference type="GO" id="GO:0042026">
    <property type="term" value="P:protein refolding"/>
    <property type="evidence" value="ECO:0007669"/>
    <property type="project" value="TreeGrafter"/>
</dbReference>
<dbReference type="PANTHER" id="PTHR45640:SF26">
    <property type="entry name" value="RE23625P"/>
    <property type="match status" value="1"/>
</dbReference>
<proteinExistence type="inferred from homology"/>
<dbReference type="AlphaFoldDB" id="A0AAF5DE71"/>
<keyword evidence="4" id="KW-0472">Membrane</keyword>
<keyword evidence="6" id="KW-1185">Reference proteome</keyword>
<feature type="compositionally biased region" description="Low complexity" evidence="3">
    <location>
        <begin position="440"/>
        <end position="459"/>
    </location>
</feature>
<evidence type="ECO:0000259" key="5">
    <source>
        <dbReference type="PROSITE" id="PS01031"/>
    </source>
</evidence>
<dbReference type="InterPro" id="IPR008978">
    <property type="entry name" value="HSP20-like_chaperone"/>
</dbReference>
<dbReference type="Pfam" id="PF00011">
    <property type="entry name" value="HSP20"/>
    <property type="match status" value="1"/>
</dbReference>
<dbReference type="InterPro" id="IPR001436">
    <property type="entry name" value="Alpha-crystallin/sHSP_animal"/>
</dbReference>
<evidence type="ECO:0000313" key="7">
    <source>
        <dbReference type="WBParaSite" id="TCONS_00010978.p1"/>
    </source>
</evidence>
<dbReference type="PRINTS" id="PR00299">
    <property type="entry name" value="ACRYSTALLIN"/>
</dbReference>
<dbReference type="Gene3D" id="2.60.40.790">
    <property type="match status" value="1"/>
</dbReference>
<feature type="compositionally biased region" description="Low complexity" evidence="3">
    <location>
        <begin position="217"/>
        <end position="233"/>
    </location>
</feature>
<feature type="compositionally biased region" description="Polar residues" evidence="3">
    <location>
        <begin position="284"/>
        <end position="297"/>
    </location>
</feature>
<feature type="compositionally biased region" description="Low complexity" evidence="3">
    <location>
        <begin position="245"/>
        <end position="264"/>
    </location>
</feature>
<feature type="compositionally biased region" description="Basic and acidic residues" evidence="3">
    <location>
        <begin position="394"/>
        <end position="405"/>
    </location>
</feature>
<feature type="region of interest" description="Disordered" evidence="3">
    <location>
        <begin position="284"/>
        <end position="521"/>
    </location>
</feature>
<dbReference type="WBParaSite" id="TCONS_00010978.p1">
    <property type="protein sequence ID" value="TCONS_00010978.p1"/>
    <property type="gene ID" value="XLOC_004876"/>
</dbReference>
<dbReference type="GO" id="GO:0005737">
    <property type="term" value="C:cytoplasm"/>
    <property type="evidence" value="ECO:0007669"/>
    <property type="project" value="TreeGrafter"/>
</dbReference>
<name>A0AAF5DE71_STRER</name>
<keyword evidence="4" id="KW-0812">Transmembrane</keyword>
<reference evidence="7" key="1">
    <citation type="submission" date="2024-02" db="UniProtKB">
        <authorList>
            <consortium name="WormBaseParasite"/>
        </authorList>
    </citation>
    <scope>IDENTIFICATION</scope>
</reference>
<dbReference type="GO" id="GO:0051082">
    <property type="term" value="F:unfolded protein binding"/>
    <property type="evidence" value="ECO:0007669"/>
    <property type="project" value="TreeGrafter"/>
</dbReference>
<sequence>DCLLFYYFIIMASRWLTHFMRDPFFSSSLREARKLCDEFDRAFMFPPYWADKTLSEAHKFAEPSSEIINNEKEFKVKMDVSHFSPEELKVTVKDKCLQVEGRHEEKTDKFGTIQRSFVRRYILPPNVKEENVVSELNKEGILTIGGSKLAVEEDKIIYYIVLIIYLKIFLFPVTFIIFSYVNCSKSDSQIKKDAKKPKNLRLLSTKDRSSNDKSGTSLNNKKSLSSKQLQNDSLKVKKEKRSAKISKGSNNKNKSTHSTSQKNKLFTLSEKDIIRENQNSLKNYENINKNNKHSSSLENKKSIKKGSTVETKNQIKNSLEQSVKSKQLSKERNKNEKSTGKISKKESKTATILDEKKLNNKKDNSKTNESIKIKKKKGKLFSLDSKKNKKKINSKTESDKEHTSNSEKSNSLKRKSNNHVSKKKINSQNNLEATQKSIKKNSNSISTKIKVANNNNSSEKSSKSSKSKKLLEKKQKDSKKDNENSDVCYYKSTESLKKNKSTSRSIKQIANKIFKRKKDKK</sequence>
<dbReference type="Proteomes" id="UP000035681">
    <property type="component" value="Unplaced"/>
</dbReference>
<accession>A0AAF5DE71</accession>
<feature type="compositionally biased region" description="Basic and acidic residues" evidence="3">
    <location>
        <begin position="469"/>
        <end position="483"/>
    </location>
</feature>